<dbReference type="PROSITE" id="PS50088">
    <property type="entry name" value="ANK_REPEAT"/>
    <property type="match status" value="1"/>
</dbReference>
<evidence type="ECO:0000313" key="6">
    <source>
        <dbReference type="Proteomes" id="UP000000305"/>
    </source>
</evidence>
<feature type="repeat" description="ANK" evidence="3">
    <location>
        <begin position="879"/>
        <end position="917"/>
    </location>
</feature>
<feature type="region of interest" description="Disordered" evidence="4">
    <location>
        <begin position="612"/>
        <end position="646"/>
    </location>
</feature>
<feature type="compositionally biased region" description="Polar residues" evidence="4">
    <location>
        <begin position="469"/>
        <end position="490"/>
    </location>
</feature>
<gene>
    <name evidence="5" type="ORF">DAPPUDRAFT_256065</name>
</gene>
<dbReference type="HOGENOM" id="CLU_307009_0_0_1"/>
<evidence type="ECO:0000256" key="4">
    <source>
        <dbReference type="SAM" id="MobiDB-lite"/>
    </source>
</evidence>
<evidence type="ECO:0000256" key="3">
    <source>
        <dbReference type="PROSITE-ProRule" id="PRU00023"/>
    </source>
</evidence>
<organism evidence="5 6">
    <name type="scientific">Daphnia pulex</name>
    <name type="common">Water flea</name>
    <dbReference type="NCBI Taxonomy" id="6669"/>
    <lineage>
        <taxon>Eukaryota</taxon>
        <taxon>Metazoa</taxon>
        <taxon>Ecdysozoa</taxon>
        <taxon>Arthropoda</taxon>
        <taxon>Crustacea</taxon>
        <taxon>Branchiopoda</taxon>
        <taxon>Diplostraca</taxon>
        <taxon>Cladocera</taxon>
        <taxon>Anomopoda</taxon>
        <taxon>Daphniidae</taxon>
        <taxon>Daphnia</taxon>
    </lineage>
</organism>
<dbReference type="InParanoid" id="E9HAN2"/>
<protein>
    <submittedName>
        <fullName evidence="5">Uncharacterized protein</fullName>
    </submittedName>
</protein>
<dbReference type="SUPFAM" id="SSF48403">
    <property type="entry name" value="Ankyrin repeat"/>
    <property type="match status" value="1"/>
</dbReference>
<keyword evidence="1" id="KW-0677">Repeat</keyword>
<dbReference type="OrthoDB" id="71307at2759"/>
<dbReference type="Pfam" id="PF12796">
    <property type="entry name" value="Ank_2"/>
    <property type="match status" value="1"/>
</dbReference>
<name>E9HAN2_DAPPU</name>
<dbReference type="Proteomes" id="UP000000305">
    <property type="component" value="Unassembled WGS sequence"/>
</dbReference>
<dbReference type="EMBL" id="GL732612">
    <property type="protein sequence ID" value="EFX71236.1"/>
    <property type="molecule type" value="Genomic_DNA"/>
</dbReference>
<dbReference type="InterPro" id="IPR036770">
    <property type="entry name" value="Ankyrin_rpt-contain_sf"/>
</dbReference>
<dbReference type="PANTHER" id="PTHR24124:SF14">
    <property type="entry name" value="CHROMOSOME UNDETERMINED SCAFFOLD_25, WHOLE GENOME SHOTGUN SEQUENCE"/>
    <property type="match status" value="1"/>
</dbReference>
<feature type="compositionally biased region" description="Polar residues" evidence="4">
    <location>
        <begin position="559"/>
        <end position="569"/>
    </location>
</feature>
<feature type="region of interest" description="Disordered" evidence="4">
    <location>
        <begin position="548"/>
        <end position="575"/>
    </location>
</feature>
<dbReference type="GO" id="GO:0005634">
    <property type="term" value="C:nucleus"/>
    <property type="evidence" value="ECO:0000318"/>
    <property type="project" value="GO_Central"/>
</dbReference>
<reference evidence="5 6" key="1">
    <citation type="journal article" date="2011" name="Science">
        <title>The ecoresponsive genome of Daphnia pulex.</title>
        <authorList>
            <person name="Colbourne J.K."/>
            <person name="Pfrender M.E."/>
            <person name="Gilbert D."/>
            <person name="Thomas W.K."/>
            <person name="Tucker A."/>
            <person name="Oakley T.H."/>
            <person name="Tokishita S."/>
            <person name="Aerts A."/>
            <person name="Arnold G.J."/>
            <person name="Basu M.K."/>
            <person name="Bauer D.J."/>
            <person name="Caceres C.E."/>
            <person name="Carmel L."/>
            <person name="Casola C."/>
            <person name="Choi J.H."/>
            <person name="Detter J.C."/>
            <person name="Dong Q."/>
            <person name="Dusheyko S."/>
            <person name="Eads B.D."/>
            <person name="Frohlich T."/>
            <person name="Geiler-Samerotte K.A."/>
            <person name="Gerlach D."/>
            <person name="Hatcher P."/>
            <person name="Jogdeo S."/>
            <person name="Krijgsveld J."/>
            <person name="Kriventseva E.V."/>
            <person name="Kultz D."/>
            <person name="Laforsch C."/>
            <person name="Lindquist E."/>
            <person name="Lopez J."/>
            <person name="Manak J.R."/>
            <person name="Muller J."/>
            <person name="Pangilinan J."/>
            <person name="Patwardhan R.P."/>
            <person name="Pitluck S."/>
            <person name="Pritham E.J."/>
            <person name="Rechtsteiner A."/>
            <person name="Rho M."/>
            <person name="Rogozin I.B."/>
            <person name="Sakarya O."/>
            <person name="Salamov A."/>
            <person name="Schaack S."/>
            <person name="Shapiro H."/>
            <person name="Shiga Y."/>
            <person name="Skalitzky C."/>
            <person name="Smith Z."/>
            <person name="Souvorov A."/>
            <person name="Sung W."/>
            <person name="Tang Z."/>
            <person name="Tsuchiya D."/>
            <person name="Tu H."/>
            <person name="Vos H."/>
            <person name="Wang M."/>
            <person name="Wolf Y.I."/>
            <person name="Yamagata H."/>
            <person name="Yamada T."/>
            <person name="Ye Y."/>
            <person name="Shaw J.R."/>
            <person name="Andrews J."/>
            <person name="Crease T.J."/>
            <person name="Tang H."/>
            <person name="Lucas S.M."/>
            <person name="Robertson H.M."/>
            <person name="Bork P."/>
            <person name="Koonin E.V."/>
            <person name="Zdobnov E.M."/>
            <person name="Grigoriev I.V."/>
            <person name="Lynch M."/>
            <person name="Boore J.L."/>
        </authorList>
    </citation>
    <scope>NUCLEOTIDE SEQUENCE [LARGE SCALE GENOMIC DNA]</scope>
</reference>
<feature type="compositionally biased region" description="Basic and acidic residues" evidence="4">
    <location>
        <begin position="637"/>
        <end position="646"/>
    </location>
</feature>
<dbReference type="KEGG" id="dpx:DAPPUDRAFT_256065"/>
<dbReference type="GO" id="GO:0010468">
    <property type="term" value="P:regulation of gene expression"/>
    <property type="evidence" value="ECO:0000318"/>
    <property type="project" value="GO_Central"/>
</dbReference>
<evidence type="ECO:0000313" key="5">
    <source>
        <dbReference type="EMBL" id="EFX71236.1"/>
    </source>
</evidence>
<feature type="region of interest" description="Disordered" evidence="4">
    <location>
        <begin position="446"/>
        <end position="535"/>
    </location>
</feature>
<keyword evidence="6" id="KW-1185">Reference proteome</keyword>
<feature type="compositionally biased region" description="Low complexity" evidence="4">
    <location>
        <begin position="495"/>
        <end position="528"/>
    </location>
</feature>
<dbReference type="Gene3D" id="1.25.40.20">
    <property type="entry name" value="Ankyrin repeat-containing domain"/>
    <property type="match status" value="1"/>
</dbReference>
<evidence type="ECO:0000256" key="1">
    <source>
        <dbReference type="ARBA" id="ARBA00022737"/>
    </source>
</evidence>
<evidence type="ECO:0000256" key="2">
    <source>
        <dbReference type="ARBA" id="ARBA00023043"/>
    </source>
</evidence>
<dbReference type="AlphaFoldDB" id="E9HAN2"/>
<feature type="region of interest" description="Disordered" evidence="4">
    <location>
        <begin position="1"/>
        <end position="23"/>
    </location>
</feature>
<proteinExistence type="predicted"/>
<feature type="region of interest" description="Disordered" evidence="4">
    <location>
        <begin position="319"/>
        <end position="338"/>
    </location>
</feature>
<accession>E9HAN2</accession>
<sequence length="964" mass="106371">METVKSSKCQFEPANHSVKTAANPINKVHREELDFVIEKLESQRFDEDLSEDQGIGLSGSTGSPTDESSSSEDFNSGDDDLFEPLDIISHHLLDFIQELVDQLIMALDLRKKIDNKDNNKLEDGNKSEYSDDDNTALDLTQATRKSVLGPPPPLTPLFPPGPSDALKSLNAQEREMLRQSYYRLVRFLRLDSPDLRHFTEEYRTMALKRLQSFLFMYLIEVKRKSPAGLNMFHDSFGSDSAIRNFFRVFLGKSEQLTRTSSSSSSSSSSPGASSVLRPARFAIMPDDGPPQILCRGPLGHERQTRNAGLSNAYPYPLRRADSGHHPYASGSTSSHHGHRAMHFSHQSAHPYSLHQQNYSHPPTVHMSYSNPSTYQPLAPQQANNAQVQQSYRGHADNNFARDPLPSLFEDQRVDVQDVIHLVCQLFPISDAVKGLGPMDFEELYGQPFSQPASPLSDGKLSTGPPPSLGCQTPQYASSVGSPASPWQTRSFVEGSLGASPHYSSSSSSPNSPFVMSPPLSSANSSSPGPSSPLPRSVEKQMVRMTLVPSQPPPLIPLHKSTTPSPSSWQPKVIAPKQQPSSSVVIALKQQQQQQQPVSPAVVASKQQQPASPAAIAVSKQPSAALSPPLAPPQAPAPEKRFPSAHEEMATSLNPQIKEQSMRQVVKSTMEALSVADQDGDTPLMVACANPAYKIEDLYALLERLKSHPQPAKVFCAMNNRRETALYLAASERRPLVAGYLAETMSALRIPLNQTYEKGNTVIHYLAMWGDEFYEVLRYLVRVRTPDNKLAFDLNARNHTGRSALHETVMLYHPNDPIGEGFTKNIQLLLEHGADAGLSRSTDITSGKTPVHIAVEKRDPFLLELLLSKCPGSANAPMYNDNRPLHSAATLSEVTDMQQLELVNILLKYGADKALRNKANKLPIELVQQDRDRLSFKPVRVKTIREDSQPKRVHVSIAFGCKFTC</sequence>
<feature type="region of interest" description="Disordered" evidence="4">
    <location>
        <begin position="44"/>
        <end position="78"/>
    </location>
</feature>
<feature type="compositionally biased region" description="Low complexity" evidence="4">
    <location>
        <begin position="58"/>
        <end position="73"/>
    </location>
</feature>
<dbReference type="eggNOG" id="KOG0504">
    <property type="taxonomic scope" value="Eukaryota"/>
</dbReference>
<keyword evidence="2 3" id="KW-0040">ANK repeat</keyword>
<dbReference type="InterPro" id="IPR002110">
    <property type="entry name" value="Ankyrin_rpt"/>
</dbReference>
<dbReference type="PANTHER" id="PTHR24124">
    <property type="entry name" value="ANKYRIN REPEAT FAMILY A"/>
    <property type="match status" value="1"/>
</dbReference>
<dbReference type="SMART" id="SM00248">
    <property type="entry name" value="ANK"/>
    <property type="match status" value="6"/>
</dbReference>
<dbReference type="STRING" id="6669.E9HAN2"/>
<feature type="compositionally biased region" description="Low complexity" evidence="4">
    <location>
        <begin position="612"/>
        <end position="627"/>
    </location>
</feature>